<dbReference type="STRING" id="295069.SAMN05421856_107110"/>
<keyword evidence="2" id="KW-1185">Reference proteome</keyword>
<dbReference type="EMBL" id="FOBV01000007">
    <property type="protein sequence ID" value="SEM84165.1"/>
    <property type="molecule type" value="Genomic_DNA"/>
</dbReference>
<dbReference type="RefSeq" id="WP_090000827.1">
    <property type="nucleotide sequence ID" value="NZ_FOBV01000007.1"/>
</dbReference>
<sequence>MIQKSLAAFILLVSIFSCKKEALKTSIQKVEKNTALKVETNEDVFKPVDTVCFSSNTTEDYIKAVEWYKNKTAKEVADNSPEENNKLYEDYLKIRNKYTLCLSENLSKVLIDYANYYDSETNSYKFPENVKKLSAELKKGDLEFREVGEGYTEIWSVPGHYFSIFKNKVTPDYNSYIAQLAKENEGLYAADAGIMISWKELGDRAVFWENFIKKYPQSPLLPRAKEIYDNYITDYLFGMDNTPTYEHSDGKLYDENRDEFNRMIRKYPNSYVAEKTKALMNMLDAKVPDEEIRKRINIKRK</sequence>
<gene>
    <name evidence="1" type="ORF">SAMN05421856_107110</name>
</gene>
<dbReference type="PROSITE" id="PS51257">
    <property type="entry name" value="PROKAR_LIPOPROTEIN"/>
    <property type="match status" value="1"/>
</dbReference>
<reference evidence="2" key="1">
    <citation type="submission" date="2016-10" db="EMBL/GenBank/DDBJ databases">
        <authorList>
            <person name="Varghese N."/>
            <person name="Submissions S."/>
        </authorList>
    </citation>
    <scope>NUCLEOTIDE SEQUENCE [LARGE SCALE GENOMIC DNA]</scope>
    <source>
        <strain evidence="2">DSM 17453</strain>
    </source>
</reference>
<dbReference type="InterPro" id="IPR011990">
    <property type="entry name" value="TPR-like_helical_dom_sf"/>
</dbReference>
<evidence type="ECO:0000313" key="2">
    <source>
        <dbReference type="Proteomes" id="UP000199450"/>
    </source>
</evidence>
<accession>A0A1H8BMT1</accession>
<protein>
    <submittedName>
        <fullName evidence="1">Uncharacterized protein</fullName>
    </submittedName>
</protein>
<dbReference type="AlphaFoldDB" id="A0A1H8BMT1"/>
<name>A0A1H8BMT1_9FLAO</name>
<proteinExistence type="predicted"/>
<organism evidence="1 2">
    <name type="scientific">Chryseobacterium taichungense</name>
    <dbReference type="NCBI Taxonomy" id="295069"/>
    <lineage>
        <taxon>Bacteria</taxon>
        <taxon>Pseudomonadati</taxon>
        <taxon>Bacteroidota</taxon>
        <taxon>Flavobacteriia</taxon>
        <taxon>Flavobacteriales</taxon>
        <taxon>Weeksellaceae</taxon>
        <taxon>Chryseobacterium group</taxon>
        <taxon>Chryseobacterium</taxon>
    </lineage>
</organism>
<dbReference type="Gene3D" id="1.25.40.10">
    <property type="entry name" value="Tetratricopeptide repeat domain"/>
    <property type="match status" value="1"/>
</dbReference>
<dbReference type="Proteomes" id="UP000199450">
    <property type="component" value="Unassembled WGS sequence"/>
</dbReference>
<dbReference type="OrthoDB" id="8605367at2"/>
<evidence type="ECO:0000313" key="1">
    <source>
        <dbReference type="EMBL" id="SEM84165.1"/>
    </source>
</evidence>